<proteinExistence type="predicted"/>
<evidence type="ECO:0000313" key="4">
    <source>
        <dbReference type="Proteomes" id="UP000824782"/>
    </source>
</evidence>
<keyword evidence="4" id="KW-1185">Reference proteome</keyword>
<gene>
    <name evidence="3" type="ORF">GDO81_025780</name>
</gene>
<evidence type="ECO:0000256" key="1">
    <source>
        <dbReference type="SAM" id="MobiDB-lite"/>
    </source>
</evidence>
<dbReference type="AlphaFoldDB" id="A0AAV6YNB1"/>
<sequence>MTPCAALLLLGALVSASHSAPTIREMGENPPELYDTDDAGFAMHTSPGSTTAGATTTRSLVPKEGSQVVLCFSCIDDLLPRRPPPSPTTKIKVMK</sequence>
<dbReference type="EMBL" id="WNYA01038957">
    <property type="protein sequence ID" value="KAG8536729.1"/>
    <property type="molecule type" value="Genomic_DNA"/>
</dbReference>
<evidence type="ECO:0000313" key="3">
    <source>
        <dbReference type="EMBL" id="KAG8536729.1"/>
    </source>
</evidence>
<reference evidence="3" key="1">
    <citation type="thesis" date="2020" institute="ProQuest LLC" country="789 East Eisenhower Parkway, Ann Arbor, MI, USA">
        <title>Comparative Genomics and Chromosome Evolution.</title>
        <authorList>
            <person name="Mudd A.B."/>
        </authorList>
    </citation>
    <scope>NUCLEOTIDE SEQUENCE</scope>
    <source>
        <strain evidence="3">237g6f4</strain>
        <tissue evidence="3">Blood</tissue>
    </source>
</reference>
<comment type="caution">
    <text evidence="3">The sequence shown here is derived from an EMBL/GenBank/DDBJ whole genome shotgun (WGS) entry which is preliminary data.</text>
</comment>
<keyword evidence="2" id="KW-0732">Signal</keyword>
<evidence type="ECO:0008006" key="5">
    <source>
        <dbReference type="Google" id="ProtNLM"/>
    </source>
</evidence>
<feature type="chain" id="PRO_5043563421" description="Secreted protein" evidence="2">
    <location>
        <begin position="20"/>
        <end position="95"/>
    </location>
</feature>
<evidence type="ECO:0000256" key="2">
    <source>
        <dbReference type="SAM" id="SignalP"/>
    </source>
</evidence>
<feature type="signal peptide" evidence="2">
    <location>
        <begin position="1"/>
        <end position="19"/>
    </location>
</feature>
<dbReference type="Proteomes" id="UP000824782">
    <property type="component" value="Unassembled WGS sequence"/>
</dbReference>
<name>A0AAV6YNB1_ENGPU</name>
<organism evidence="3 4">
    <name type="scientific">Engystomops pustulosus</name>
    <name type="common">Tungara frog</name>
    <name type="synonym">Physalaemus pustulosus</name>
    <dbReference type="NCBI Taxonomy" id="76066"/>
    <lineage>
        <taxon>Eukaryota</taxon>
        <taxon>Metazoa</taxon>
        <taxon>Chordata</taxon>
        <taxon>Craniata</taxon>
        <taxon>Vertebrata</taxon>
        <taxon>Euteleostomi</taxon>
        <taxon>Amphibia</taxon>
        <taxon>Batrachia</taxon>
        <taxon>Anura</taxon>
        <taxon>Neobatrachia</taxon>
        <taxon>Hyloidea</taxon>
        <taxon>Leptodactylidae</taxon>
        <taxon>Leiuperinae</taxon>
        <taxon>Engystomops</taxon>
    </lineage>
</organism>
<feature type="region of interest" description="Disordered" evidence="1">
    <location>
        <begin position="21"/>
        <end position="55"/>
    </location>
</feature>
<accession>A0AAV6YNB1</accession>
<protein>
    <recommendedName>
        <fullName evidence="5">Secreted protein</fullName>
    </recommendedName>
</protein>
<feature type="compositionally biased region" description="Low complexity" evidence="1">
    <location>
        <begin position="45"/>
        <end position="55"/>
    </location>
</feature>